<evidence type="ECO:0000313" key="2">
    <source>
        <dbReference type="Proteomes" id="UP001148313"/>
    </source>
</evidence>
<organism evidence="1 2">
    <name type="scientific">Hoeflea poritis</name>
    <dbReference type="NCBI Taxonomy" id="2993659"/>
    <lineage>
        <taxon>Bacteria</taxon>
        <taxon>Pseudomonadati</taxon>
        <taxon>Pseudomonadota</taxon>
        <taxon>Alphaproteobacteria</taxon>
        <taxon>Hyphomicrobiales</taxon>
        <taxon>Rhizobiaceae</taxon>
        <taxon>Hoeflea</taxon>
    </lineage>
</organism>
<dbReference type="Gene3D" id="3.40.30.10">
    <property type="entry name" value="Glutaredoxin"/>
    <property type="match status" value="1"/>
</dbReference>
<proteinExistence type="predicted"/>
<comment type="caution">
    <text evidence="1">The sequence shown here is derived from an EMBL/GenBank/DDBJ whole genome shotgun (WGS) entry which is preliminary data.</text>
</comment>
<sequence length="236" mass="27041">MQDHAVVSRDEWLKARVALLEREKAFNRERDALSRERQSLPWVEVSKDYAFDTDAGRKSLSDLFGGHSQLIVYHFMYGPDWEAGCKSCSFLADSFDRSVVHLAARDVRLVAASRAPLATLNAFKKRMGWSFDWVSSLGSDFNYDFDVSFSKEAREDGSIRYNYRPSTFPADEAPGASVFYKDADGKVYHTYSTYARGLDMLIACYHFLDLVPKGRDEDGLPYTMDWIRLRDEYGKA</sequence>
<reference evidence="1" key="1">
    <citation type="submission" date="2022-11" db="EMBL/GenBank/DDBJ databases">
        <title>Hoeflea poritis sp. nov., isolated from scleractinian coral Porites lutea.</title>
        <authorList>
            <person name="Zhang G."/>
            <person name="Wei Q."/>
            <person name="Cai L."/>
        </authorList>
    </citation>
    <scope>NUCLEOTIDE SEQUENCE</scope>
    <source>
        <strain evidence="1">E7-10</strain>
    </source>
</reference>
<name>A0ABT4VLB9_9HYPH</name>
<gene>
    <name evidence="1" type="ORF">OOZ53_06020</name>
</gene>
<protein>
    <submittedName>
        <fullName evidence="1">Thioredoxin family protein</fullName>
    </submittedName>
</protein>
<evidence type="ECO:0000313" key="1">
    <source>
        <dbReference type="EMBL" id="MDA4844897.1"/>
    </source>
</evidence>
<dbReference type="InterPro" id="IPR036249">
    <property type="entry name" value="Thioredoxin-like_sf"/>
</dbReference>
<dbReference type="RefSeq" id="WP_271088447.1">
    <property type="nucleotide sequence ID" value="NZ_JAPJZH010000003.1"/>
</dbReference>
<dbReference type="Proteomes" id="UP001148313">
    <property type="component" value="Unassembled WGS sequence"/>
</dbReference>
<keyword evidence="2" id="KW-1185">Reference proteome</keyword>
<dbReference type="SUPFAM" id="SSF52833">
    <property type="entry name" value="Thioredoxin-like"/>
    <property type="match status" value="1"/>
</dbReference>
<accession>A0ABT4VLB9</accession>
<dbReference type="InterPro" id="IPR010296">
    <property type="entry name" value="DUF899_thioredox"/>
</dbReference>
<dbReference type="Pfam" id="PF05988">
    <property type="entry name" value="DUF899"/>
    <property type="match status" value="1"/>
</dbReference>
<dbReference type="EMBL" id="JAPJZH010000003">
    <property type="protein sequence ID" value="MDA4844897.1"/>
    <property type="molecule type" value="Genomic_DNA"/>
</dbReference>